<evidence type="ECO:0000313" key="8">
    <source>
        <dbReference type="Proteomes" id="UP000321947"/>
    </source>
</evidence>
<dbReference type="InterPro" id="IPR001554">
    <property type="entry name" value="Glyco_hydro_14"/>
</dbReference>
<dbReference type="Gene3D" id="3.20.20.80">
    <property type="entry name" value="Glycosidases"/>
    <property type="match status" value="1"/>
</dbReference>
<dbReference type="EC" id="3.2.1.2" evidence="4"/>
<evidence type="ECO:0000256" key="1">
    <source>
        <dbReference type="ARBA" id="ARBA00005652"/>
    </source>
</evidence>
<dbReference type="SUPFAM" id="SSF51445">
    <property type="entry name" value="(Trans)glycosidases"/>
    <property type="match status" value="1"/>
</dbReference>
<evidence type="ECO:0000313" key="7">
    <source>
        <dbReference type="Proteomes" id="UP000321393"/>
    </source>
</evidence>
<comment type="catalytic activity">
    <reaction evidence="4">
        <text>Hydrolysis of (1-&gt;4)-alpha-D-glucosidic linkages in polysaccharides so as to remove successive maltose units from the non-reducing ends of the chains.</text>
        <dbReference type="EC" id="3.2.1.2"/>
    </reaction>
</comment>
<evidence type="ECO:0000256" key="4">
    <source>
        <dbReference type="RuleBase" id="RU000509"/>
    </source>
</evidence>
<name>A0A5D3CTH7_CUCMM</name>
<organism evidence="6 8">
    <name type="scientific">Cucumis melo var. makuwa</name>
    <name type="common">Oriental melon</name>
    <dbReference type="NCBI Taxonomy" id="1194695"/>
    <lineage>
        <taxon>Eukaryota</taxon>
        <taxon>Viridiplantae</taxon>
        <taxon>Streptophyta</taxon>
        <taxon>Embryophyta</taxon>
        <taxon>Tracheophyta</taxon>
        <taxon>Spermatophyta</taxon>
        <taxon>Magnoliopsida</taxon>
        <taxon>eudicotyledons</taxon>
        <taxon>Gunneridae</taxon>
        <taxon>Pentapetalae</taxon>
        <taxon>rosids</taxon>
        <taxon>fabids</taxon>
        <taxon>Cucurbitales</taxon>
        <taxon>Cucurbitaceae</taxon>
        <taxon>Benincaseae</taxon>
        <taxon>Cucumis</taxon>
    </lineage>
</organism>
<evidence type="ECO:0000313" key="6">
    <source>
        <dbReference type="EMBL" id="TYK13756.1"/>
    </source>
</evidence>
<protein>
    <recommendedName>
        <fullName evidence="4">Beta-amylase</fullName>
        <ecNumber evidence="4">3.2.1.2</ecNumber>
    </recommendedName>
</protein>
<dbReference type="Pfam" id="PF01373">
    <property type="entry name" value="Glyco_hydro_14"/>
    <property type="match status" value="1"/>
</dbReference>
<evidence type="ECO:0000313" key="5">
    <source>
        <dbReference type="EMBL" id="KAA0065730.1"/>
    </source>
</evidence>
<keyword evidence="3 4" id="KW-0624">Polysaccharide degradation</keyword>
<dbReference type="InterPro" id="IPR017853">
    <property type="entry name" value="GH"/>
</dbReference>
<comment type="similarity">
    <text evidence="1 4">Belongs to the glycosyl hydrolase 14 family.</text>
</comment>
<keyword evidence="4" id="KW-0326">Glycosidase</keyword>
<sequence length="524" mass="59957">MAMAETGGLLSRYPQLGRSCFPKQVRLQKINHLHSFSTTPFFRNHFVDRRLVSSCNNNCIISMDAREKSIRKTVNSKRHKKVPVYVMLPVDLFEMGPSGNVTFKKMKPVISSLRALKLAGVHGVAVEVMWGIVECFSPMIYDWSLYKALFRLISDAGLKLHAALSFHSDMRWTVKGKQGVSLPLWIMEIGARNKHIYYQDQKGMTSGDYLTLGVDNLPVLYTRSALQCYEDFILSFVNNFDHLIGDVIQEISIGLGPSGELRYPAHPFADGRWMFPGIGEFQCYDKYMLADLKIAAREIGKPHWGNRGPQNAGDYNSSPSEAPFFEGGEGSFLSEYGHFFLDWYSGRLIEHADHILGKAARILKKYLQKNHPSVTLVAKLGGIYWWYKTLSHPAELTAGYYNTETRDGYDPVTSMLSRHGAALQFPCLEMVDDETPSLYDCSPERLFKQIMDTSKKNFVHLIGRNTNERFDKDGLWQIHANSCHPGNDAVRSFTFFRLTDKFFWHENWNNFIPFIKMMSTNSYY</sequence>
<dbReference type="PANTHER" id="PTHR31352">
    <property type="entry name" value="BETA-AMYLASE 1, CHLOROPLASTIC"/>
    <property type="match status" value="1"/>
</dbReference>
<gene>
    <name evidence="6" type="ORF">E5676_scaffold488G00150</name>
    <name evidence="5" type="ORF">E6C27_scaffold37G00180</name>
</gene>
<evidence type="ECO:0000256" key="2">
    <source>
        <dbReference type="ARBA" id="ARBA00023277"/>
    </source>
</evidence>
<accession>A0A5D3CTH7</accession>
<reference evidence="7 8" key="1">
    <citation type="submission" date="2019-08" db="EMBL/GenBank/DDBJ databases">
        <title>Draft genome sequences of two oriental melons (Cucumis melo L. var makuwa).</title>
        <authorList>
            <person name="Kwon S.-Y."/>
        </authorList>
    </citation>
    <scope>NUCLEOTIDE SEQUENCE [LARGE SCALE GENOMIC DNA]</scope>
    <source>
        <strain evidence="8">cv. Chang Bougi</strain>
        <strain evidence="7">cv. SW 3</strain>
        <tissue evidence="6">Leaf</tissue>
    </source>
</reference>
<dbReference type="GO" id="GO:0016161">
    <property type="term" value="F:beta-amylase activity"/>
    <property type="evidence" value="ECO:0007669"/>
    <property type="project" value="UniProtKB-EC"/>
</dbReference>
<dbReference type="EMBL" id="SSTE01001190">
    <property type="protein sequence ID" value="KAA0065730.1"/>
    <property type="molecule type" value="Genomic_DNA"/>
</dbReference>
<dbReference type="OrthoDB" id="1660156at2759"/>
<dbReference type="EMBL" id="SSTD01009754">
    <property type="protein sequence ID" value="TYK13756.1"/>
    <property type="molecule type" value="Genomic_DNA"/>
</dbReference>
<proteinExistence type="inferred from homology"/>
<dbReference type="GO" id="GO:0000272">
    <property type="term" value="P:polysaccharide catabolic process"/>
    <property type="evidence" value="ECO:0007669"/>
    <property type="project" value="UniProtKB-KW"/>
</dbReference>
<keyword evidence="2 4" id="KW-0119">Carbohydrate metabolism</keyword>
<dbReference type="Proteomes" id="UP000321947">
    <property type="component" value="Unassembled WGS sequence"/>
</dbReference>
<dbReference type="AlphaFoldDB" id="A0A5D3CTH7"/>
<dbReference type="PANTHER" id="PTHR31352:SF37">
    <property type="entry name" value="INACTIVE BETA-AMYLASE 4, CHLOROPLASTIC"/>
    <property type="match status" value="1"/>
</dbReference>
<dbReference type="PRINTS" id="PR00750">
    <property type="entry name" value="BETAAMYLASE"/>
</dbReference>
<comment type="caution">
    <text evidence="6">The sequence shown here is derived from an EMBL/GenBank/DDBJ whole genome shotgun (WGS) entry which is preliminary data.</text>
</comment>
<dbReference type="Proteomes" id="UP000321393">
    <property type="component" value="Unassembled WGS sequence"/>
</dbReference>
<keyword evidence="4" id="KW-0378">Hydrolase</keyword>
<evidence type="ECO:0000256" key="3">
    <source>
        <dbReference type="ARBA" id="ARBA00023326"/>
    </source>
</evidence>